<dbReference type="GO" id="GO:0006886">
    <property type="term" value="P:intracellular protein transport"/>
    <property type="evidence" value="ECO:0007669"/>
    <property type="project" value="InterPro"/>
</dbReference>
<evidence type="ECO:0000256" key="4">
    <source>
        <dbReference type="ARBA" id="ARBA00022927"/>
    </source>
</evidence>
<evidence type="ECO:0000256" key="1">
    <source>
        <dbReference type="ARBA" id="ARBA00004308"/>
    </source>
</evidence>
<protein>
    <submittedName>
        <fullName evidence="10">Adaptin_N domain-containing protein</fullName>
    </submittedName>
</protein>
<dbReference type="Proteomes" id="UP000272942">
    <property type="component" value="Unassembled WGS sequence"/>
</dbReference>
<sequence length="191" mass="21692">METLIYFFCSTFSLDPGEKEQLVEIIERLLADKTTLVIGSAVRAFEEVCPERLDLIHPHYRKLCSLLMDVDEWGQVILMNMLTRYARTQFLDPDRNALIEAKMRSGKESELVSSPPGEHGPDQSTINLGAGDQLTPDGIIPSYEYPLLDALPLLQSDYNVLVESCRFLLQSRNTASDTKKREKELKSCKCY</sequence>
<reference evidence="8 9" key="2">
    <citation type="submission" date="2018-11" db="EMBL/GenBank/DDBJ databases">
        <authorList>
            <consortium name="Pathogen Informatics"/>
        </authorList>
    </citation>
    <scope>NUCLEOTIDE SEQUENCE [LARGE SCALE GENOMIC DNA]</scope>
    <source>
        <strain evidence="8 9">Egypt</strain>
    </source>
</reference>
<accession>A0A183BFT7</accession>
<dbReference type="AlphaFoldDB" id="A0A183BFT7"/>
<dbReference type="InterPro" id="IPR002553">
    <property type="entry name" value="Clathrin/coatomer_adapt-like_N"/>
</dbReference>
<dbReference type="WBParaSite" id="ECPE_0001812101-mRNA-1">
    <property type="protein sequence ID" value="ECPE_0001812101-mRNA-1"/>
    <property type="gene ID" value="ECPE_0001812101"/>
</dbReference>
<dbReference type="EMBL" id="UZAN01074283">
    <property type="protein sequence ID" value="VDP95517.1"/>
    <property type="molecule type" value="Genomic_DNA"/>
</dbReference>
<evidence type="ECO:0000256" key="6">
    <source>
        <dbReference type="SAM" id="MobiDB-lite"/>
    </source>
</evidence>
<name>A0A183BFT7_9TREM</name>
<keyword evidence="4" id="KW-0653">Protein transport</keyword>
<evidence type="ECO:0000313" key="8">
    <source>
        <dbReference type="EMBL" id="VDP95517.1"/>
    </source>
</evidence>
<keyword evidence="9" id="KW-1185">Reference proteome</keyword>
<dbReference type="GO" id="GO:0012505">
    <property type="term" value="C:endomembrane system"/>
    <property type="evidence" value="ECO:0007669"/>
    <property type="project" value="UniProtKB-SubCell"/>
</dbReference>
<comment type="similarity">
    <text evidence="2">Belongs to the adaptor complexes large subunit family.</text>
</comment>
<proteinExistence type="inferred from homology"/>
<dbReference type="GO" id="GO:0016192">
    <property type="term" value="P:vesicle-mediated transport"/>
    <property type="evidence" value="ECO:0007669"/>
    <property type="project" value="InterPro"/>
</dbReference>
<dbReference type="GO" id="GO:0030117">
    <property type="term" value="C:membrane coat"/>
    <property type="evidence" value="ECO:0007669"/>
    <property type="project" value="InterPro"/>
</dbReference>
<feature type="region of interest" description="Disordered" evidence="6">
    <location>
        <begin position="108"/>
        <end position="131"/>
    </location>
</feature>
<dbReference type="InterPro" id="IPR026739">
    <property type="entry name" value="AP_beta"/>
</dbReference>
<evidence type="ECO:0000256" key="2">
    <source>
        <dbReference type="ARBA" id="ARBA00006613"/>
    </source>
</evidence>
<evidence type="ECO:0000256" key="5">
    <source>
        <dbReference type="ARBA" id="ARBA00023136"/>
    </source>
</evidence>
<reference evidence="10" key="1">
    <citation type="submission" date="2016-06" db="UniProtKB">
        <authorList>
            <consortium name="WormBaseParasite"/>
        </authorList>
    </citation>
    <scope>IDENTIFICATION</scope>
</reference>
<evidence type="ECO:0000259" key="7">
    <source>
        <dbReference type="Pfam" id="PF01602"/>
    </source>
</evidence>
<dbReference type="Pfam" id="PF01602">
    <property type="entry name" value="Adaptin_N"/>
    <property type="match status" value="1"/>
</dbReference>
<dbReference type="SUPFAM" id="SSF48371">
    <property type="entry name" value="ARM repeat"/>
    <property type="match status" value="1"/>
</dbReference>
<keyword evidence="5" id="KW-0472">Membrane</keyword>
<dbReference type="InterPro" id="IPR011989">
    <property type="entry name" value="ARM-like"/>
</dbReference>
<dbReference type="InterPro" id="IPR016024">
    <property type="entry name" value="ARM-type_fold"/>
</dbReference>
<gene>
    <name evidence="8" type="ORF">ECPE_LOCUS18072</name>
</gene>
<dbReference type="PANTHER" id="PTHR11134">
    <property type="entry name" value="ADAPTOR COMPLEX SUBUNIT BETA FAMILY MEMBER"/>
    <property type="match status" value="1"/>
</dbReference>
<organism evidence="10">
    <name type="scientific">Echinostoma caproni</name>
    <dbReference type="NCBI Taxonomy" id="27848"/>
    <lineage>
        <taxon>Eukaryota</taxon>
        <taxon>Metazoa</taxon>
        <taxon>Spiralia</taxon>
        <taxon>Lophotrochozoa</taxon>
        <taxon>Platyhelminthes</taxon>
        <taxon>Trematoda</taxon>
        <taxon>Digenea</taxon>
        <taxon>Plagiorchiida</taxon>
        <taxon>Echinostomata</taxon>
        <taxon>Echinostomatoidea</taxon>
        <taxon>Echinostomatidae</taxon>
        <taxon>Echinostoma</taxon>
    </lineage>
</organism>
<comment type="subcellular location">
    <subcellularLocation>
        <location evidence="1">Endomembrane system</location>
    </subcellularLocation>
</comment>
<evidence type="ECO:0000256" key="3">
    <source>
        <dbReference type="ARBA" id="ARBA00022448"/>
    </source>
</evidence>
<dbReference type="Gene3D" id="1.25.10.10">
    <property type="entry name" value="Leucine-rich Repeat Variant"/>
    <property type="match status" value="1"/>
</dbReference>
<evidence type="ECO:0000313" key="9">
    <source>
        <dbReference type="Proteomes" id="UP000272942"/>
    </source>
</evidence>
<keyword evidence="3" id="KW-0813">Transport</keyword>
<evidence type="ECO:0000313" key="10">
    <source>
        <dbReference type="WBParaSite" id="ECPE_0001812101-mRNA-1"/>
    </source>
</evidence>
<feature type="domain" description="Clathrin/coatomer adaptor adaptin-like N-terminal" evidence="7">
    <location>
        <begin position="13"/>
        <end position="102"/>
    </location>
</feature>
<dbReference type="OrthoDB" id="302453at2759"/>